<dbReference type="GO" id="GO:0003700">
    <property type="term" value="F:DNA-binding transcription factor activity"/>
    <property type="evidence" value="ECO:0007669"/>
    <property type="project" value="InterPro"/>
</dbReference>
<keyword evidence="7" id="KW-1185">Reference proteome</keyword>
<keyword evidence="2" id="KW-0805">Transcription regulation</keyword>
<protein>
    <submittedName>
        <fullName evidence="6">Putative transcriptional regulator</fullName>
    </submittedName>
</protein>
<reference evidence="6 7" key="1">
    <citation type="journal article" date="2005" name="Proc. Natl. Acad. Sci. U.S.A.">
        <title>Whole genome sequence of Staphylococcus saprophyticus reveals the pathogenesis of uncomplicated urinary tract infection.</title>
        <authorList>
            <person name="Kuroda M."/>
            <person name="Yamashita A."/>
            <person name="Hirakawa H."/>
            <person name="Kumano M."/>
            <person name="Morikawa K."/>
            <person name="Higashide M."/>
            <person name="Maruyama A."/>
            <person name="Inose Y."/>
            <person name="Matoba K."/>
            <person name="Toh H."/>
            <person name="Kuhara S."/>
            <person name="Hattori M."/>
            <person name="Ohta T."/>
        </authorList>
    </citation>
    <scope>NUCLEOTIDE SEQUENCE [LARGE SCALE GENOMIC DNA]</scope>
    <source>
        <strain evidence="7">ATCC 15305 / DSM 20229 / NCIMB 8711 / NCTC 7292 / S-41</strain>
    </source>
</reference>
<dbReference type="GeneID" id="3615112"/>
<name>Q4A0P9_STAS1</name>
<evidence type="ECO:0000256" key="2">
    <source>
        <dbReference type="ARBA" id="ARBA00023015"/>
    </source>
</evidence>
<dbReference type="Pfam" id="PF03466">
    <property type="entry name" value="LysR_substrate"/>
    <property type="match status" value="1"/>
</dbReference>
<dbReference type="InterPro" id="IPR000847">
    <property type="entry name" value="LysR_HTH_N"/>
</dbReference>
<evidence type="ECO:0000313" key="7">
    <source>
        <dbReference type="Proteomes" id="UP000006371"/>
    </source>
</evidence>
<dbReference type="OrthoDB" id="9803735at2"/>
<dbReference type="GO" id="GO:0005829">
    <property type="term" value="C:cytosol"/>
    <property type="evidence" value="ECO:0007669"/>
    <property type="project" value="TreeGrafter"/>
</dbReference>
<gene>
    <name evidence="6" type="ordered locus">SSP0198</name>
</gene>
<keyword evidence="3" id="KW-0238">DNA-binding</keyword>
<dbReference type="CDD" id="cd05466">
    <property type="entry name" value="PBP2_LTTR_substrate"/>
    <property type="match status" value="1"/>
</dbReference>
<sequence length="295" mass="33836">MELRTLRYFWTVAEEHAISKAAAVLNITQPTLSRQMHDLEIELGVELFYRENKGIMLTEEGIFLKNRAEEILSLTNQTQQEFENKKQQALSGHITIGCVEADNSDTLAMILEEMVREHPLITFHIVSGIGSEISERLDKGLLDIAILIEPIAMEKYEQVPLPRPERWGLLVSEDSPFRGQSSIHPGDLKKTKLLMSRRPENQKMISEWSQIAVNDLQVIGTYNLIFNIFSLVRNNVGSAVVIEGVTSNRNLDNLAFIPFKPELYTHCVLVWKKSRIQTPILKNFIKRFKEMNHPQ</sequence>
<dbReference type="PANTHER" id="PTHR30419:SF8">
    <property type="entry name" value="NITROGEN ASSIMILATION TRANSCRIPTIONAL ACTIVATOR-RELATED"/>
    <property type="match status" value="1"/>
</dbReference>
<evidence type="ECO:0000256" key="4">
    <source>
        <dbReference type="ARBA" id="ARBA00023163"/>
    </source>
</evidence>
<feature type="domain" description="HTH lysR-type" evidence="5">
    <location>
        <begin position="1"/>
        <end position="58"/>
    </location>
</feature>
<keyword evidence="4" id="KW-0804">Transcription</keyword>
<dbReference type="SUPFAM" id="SSF46785">
    <property type="entry name" value="Winged helix' DNA-binding domain"/>
    <property type="match status" value="1"/>
</dbReference>
<dbReference type="InterPro" id="IPR005119">
    <property type="entry name" value="LysR_subst-bd"/>
</dbReference>
<dbReference type="FunFam" id="1.10.10.10:FF:000001">
    <property type="entry name" value="LysR family transcriptional regulator"/>
    <property type="match status" value="1"/>
</dbReference>
<dbReference type="HOGENOM" id="CLU_039613_6_2_9"/>
<dbReference type="InterPro" id="IPR036390">
    <property type="entry name" value="WH_DNA-bd_sf"/>
</dbReference>
<evidence type="ECO:0000313" key="6">
    <source>
        <dbReference type="EMBL" id="BAE17343.1"/>
    </source>
</evidence>
<evidence type="ECO:0000259" key="5">
    <source>
        <dbReference type="PROSITE" id="PS50931"/>
    </source>
</evidence>
<dbReference type="PATRIC" id="fig|342451.11.peg.203"/>
<dbReference type="Pfam" id="PF00126">
    <property type="entry name" value="HTH_1"/>
    <property type="match status" value="1"/>
</dbReference>
<dbReference type="KEGG" id="ssp:SSP0198"/>
<dbReference type="AlphaFoldDB" id="Q4A0P9"/>
<dbReference type="eggNOG" id="COG0583">
    <property type="taxonomic scope" value="Bacteria"/>
</dbReference>
<comment type="similarity">
    <text evidence="1">Belongs to the LysR transcriptional regulatory family.</text>
</comment>
<organism evidence="6 7">
    <name type="scientific">Staphylococcus saprophyticus subsp. saprophyticus (strain ATCC 15305 / DSM 20229 / NCIMB 8711 / NCTC 7292 / S-41)</name>
    <dbReference type="NCBI Taxonomy" id="342451"/>
    <lineage>
        <taxon>Bacteria</taxon>
        <taxon>Bacillati</taxon>
        <taxon>Bacillota</taxon>
        <taxon>Bacilli</taxon>
        <taxon>Bacillales</taxon>
        <taxon>Staphylococcaceae</taxon>
        <taxon>Staphylococcus</taxon>
    </lineage>
</organism>
<dbReference type="GO" id="GO:0003677">
    <property type="term" value="F:DNA binding"/>
    <property type="evidence" value="ECO:0007669"/>
    <property type="project" value="UniProtKB-KW"/>
</dbReference>
<evidence type="ECO:0000256" key="3">
    <source>
        <dbReference type="ARBA" id="ARBA00023125"/>
    </source>
</evidence>
<dbReference type="Gene3D" id="3.40.190.290">
    <property type="match status" value="1"/>
</dbReference>
<evidence type="ECO:0000256" key="1">
    <source>
        <dbReference type="ARBA" id="ARBA00009437"/>
    </source>
</evidence>
<dbReference type="Proteomes" id="UP000006371">
    <property type="component" value="Chromosome"/>
</dbReference>
<dbReference type="EMBL" id="AP008934">
    <property type="protein sequence ID" value="BAE17343.1"/>
    <property type="molecule type" value="Genomic_DNA"/>
</dbReference>
<dbReference type="SUPFAM" id="SSF53850">
    <property type="entry name" value="Periplasmic binding protein-like II"/>
    <property type="match status" value="1"/>
</dbReference>
<dbReference type="InterPro" id="IPR036388">
    <property type="entry name" value="WH-like_DNA-bd_sf"/>
</dbReference>
<dbReference type="Gene3D" id="1.10.10.10">
    <property type="entry name" value="Winged helix-like DNA-binding domain superfamily/Winged helix DNA-binding domain"/>
    <property type="match status" value="1"/>
</dbReference>
<accession>Q4A0P9</accession>
<dbReference type="InterPro" id="IPR050950">
    <property type="entry name" value="HTH-type_LysR_regulators"/>
</dbReference>
<dbReference type="PROSITE" id="PS50931">
    <property type="entry name" value="HTH_LYSR"/>
    <property type="match status" value="1"/>
</dbReference>
<dbReference type="PANTHER" id="PTHR30419">
    <property type="entry name" value="HTH-TYPE TRANSCRIPTIONAL REGULATOR YBHD"/>
    <property type="match status" value="1"/>
</dbReference>
<dbReference type="RefSeq" id="WP_011302190.1">
    <property type="nucleotide sequence ID" value="NC_007350.1"/>
</dbReference>
<proteinExistence type="inferred from homology"/>
<dbReference type="PRINTS" id="PR00039">
    <property type="entry name" value="HTHLYSR"/>
</dbReference>